<dbReference type="STRING" id="1855912.LuPra_06216"/>
<evidence type="ECO:0000256" key="3">
    <source>
        <dbReference type="ARBA" id="ARBA00023163"/>
    </source>
</evidence>
<name>A0A143PWI3_LUTPR</name>
<dbReference type="GO" id="GO:0043200">
    <property type="term" value="P:response to amino acid"/>
    <property type="evidence" value="ECO:0007669"/>
    <property type="project" value="TreeGrafter"/>
</dbReference>
<dbReference type="InterPro" id="IPR019888">
    <property type="entry name" value="Tscrpt_reg_AsnC-like"/>
</dbReference>
<keyword evidence="6" id="KW-1185">Reference proteome</keyword>
<evidence type="ECO:0000313" key="5">
    <source>
        <dbReference type="EMBL" id="AMY12932.1"/>
    </source>
</evidence>
<reference evidence="5 6" key="1">
    <citation type="journal article" date="2016" name="Genome Announc.">
        <title>First Complete Genome Sequence of a Subdivision 6 Acidobacterium Strain.</title>
        <authorList>
            <person name="Huang S."/>
            <person name="Vieira S."/>
            <person name="Bunk B."/>
            <person name="Riedel T."/>
            <person name="Sproer C."/>
            <person name="Overmann J."/>
        </authorList>
    </citation>
    <scope>NUCLEOTIDE SEQUENCE [LARGE SCALE GENOMIC DNA]</scope>
    <source>
        <strain evidence="6">DSM 100886 HEG_-6_39</strain>
    </source>
</reference>
<dbReference type="InterPro" id="IPR019887">
    <property type="entry name" value="Tscrpt_reg_AsnC/Lrp_C"/>
</dbReference>
<dbReference type="PRINTS" id="PR00033">
    <property type="entry name" value="HTHASNC"/>
</dbReference>
<dbReference type="InterPro" id="IPR000485">
    <property type="entry name" value="AsnC-type_HTH_dom"/>
</dbReference>
<dbReference type="KEGG" id="abac:LuPra_06216"/>
<evidence type="ECO:0000259" key="4">
    <source>
        <dbReference type="PROSITE" id="PS50956"/>
    </source>
</evidence>
<dbReference type="Proteomes" id="UP000076079">
    <property type="component" value="Chromosome"/>
</dbReference>
<dbReference type="EMBL" id="CP015136">
    <property type="protein sequence ID" value="AMY12932.1"/>
    <property type="molecule type" value="Genomic_DNA"/>
</dbReference>
<reference evidence="6" key="2">
    <citation type="submission" date="2016-04" db="EMBL/GenBank/DDBJ databases">
        <title>First Complete Genome Sequence of a Subdivision 6 Acidobacterium.</title>
        <authorList>
            <person name="Huang S."/>
            <person name="Vieira S."/>
            <person name="Bunk B."/>
            <person name="Riedel T."/>
            <person name="Sproeer C."/>
            <person name="Overmann J."/>
        </authorList>
    </citation>
    <scope>NUCLEOTIDE SEQUENCE [LARGE SCALE GENOMIC DNA]</scope>
    <source>
        <strain evidence="6">DSM 100886 HEG_-6_39</strain>
    </source>
</reference>
<dbReference type="PANTHER" id="PTHR30154">
    <property type="entry name" value="LEUCINE-RESPONSIVE REGULATORY PROTEIN"/>
    <property type="match status" value="1"/>
</dbReference>
<dbReference type="SUPFAM" id="SSF54909">
    <property type="entry name" value="Dimeric alpha+beta barrel"/>
    <property type="match status" value="1"/>
</dbReference>
<proteinExistence type="predicted"/>
<protein>
    <submittedName>
        <fullName evidence="5">Leucine-responsive regulatory protein</fullName>
    </submittedName>
</protein>
<dbReference type="PROSITE" id="PS50956">
    <property type="entry name" value="HTH_ASNC_2"/>
    <property type="match status" value="1"/>
</dbReference>
<dbReference type="PANTHER" id="PTHR30154:SF53">
    <property type="entry name" value="HTH-TYPE TRANSCRIPTIONAL REGULATOR LRPC"/>
    <property type="match status" value="1"/>
</dbReference>
<dbReference type="InterPro" id="IPR011008">
    <property type="entry name" value="Dimeric_a/b-barrel"/>
</dbReference>
<dbReference type="SMART" id="SM00344">
    <property type="entry name" value="HTH_ASNC"/>
    <property type="match status" value="1"/>
</dbReference>
<dbReference type="Gene3D" id="1.10.10.10">
    <property type="entry name" value="Winged helix-like DNA-binding domain superfamily/Winged helix DNA-binding domain"/>
    <property type="match status" value="1"/>
</dbReference>
<dbReference type="RefSeq" id="WP_110174344.1">
    <property type="nucleotide sequence ID" value="NZ_CP015136.1"/>
</dbReference>
<sequence length="178" mass="19319">MALIDRTLDTIELRLLGMLQDYARVSQADMARTVGLAPSAVLERLRKLEARGVIRGFAAVLDPRAVDLGQLAFVAVRVSGSGEQEENAGARLAAVPEVLEVHHVAGEDCYLLKVRTRDAQHLGALLRQRLGRIPGVVSTRTTVVLETVKETSRLPLETRTDLKAVQGHEAVADVEVTP</sequence>
<keyword evidence="2" id="KW-0238">DNA-binding</keyword>
<evidence type="ECO:0000256" key="1">
    <source>
        <dbReference type="ARBA" id="ARBA00023015"/>
    </source>
</evidence>
<dbReference type="OrthoDB" id="34294at2"/>
<dbReference type="Pfam" id="PF13412">
    <property type="entry name" value="HTH_24"/>
    <property type="match status" value="1"/>
</dbReference>
<accession>A0A143PWI3</accession>
<dbReference type="Pfam" id="PF01037">
    <property type="entry name" value="AsnC_trans_reg"/>
    <property type="match status" value="1"/>
</dbReference>
<gene>
    <name evidence="5" type="primary">lrp</name>
    <name evidence="5" type="ORF">LuPra_06216</name>
</gene>
<dbReference type="GO" id="GO:0043565">
    <property type="term" value="F:sequence-specific DNA binding"/>
    <property type="evidence" value="ECO:0007669"/>
    <property type="project" value="InterPro"/>
</dbReference>
<organism evidence="5 6">
    <name type="scientific">Luteitalea pratensis</name>
    <dbReference type="NCBI Taxonomy" id="1855912"/>
    <lineage>
        <taxon>Bacteria</taxon>
        <taxon>Pseudomonadati</taxon>
        <taxon>Acidobacteriota</taxon>
        <taxon>Vicinamibacteria</taxon>
        <taxon>Vicinamibacterales</taxon>
        <taxon>Vicinamibacteraceae</taxon>
        <taxon>Luteitalea</taxon>
    </lineage>
</organism>
<keyword evidence="3" id="KW-0804">Transcription</keyword>
<evidence type="ECO:0000313" key="6">
    <source>
        <dbReference type="Proteomes" id="UP000076079"/>
    </source>
</evidence>
<dbReference type="SUPFAM" id="SSF46785">
    <property type="entry name" value="Winged helix' DNA-binding domain"/>
    <property type="match status" value="1"/>
</dbReference>
<dbReference type="InterPro" id="IPR036390">
    <property type="entry name" value="WH_DNA-bd_sf"/>
</dbReference>
<keyword evidence="1" id="KW-0805">Transcription regulation</keyword>
<dbReference type="AlphaFoldDB" id="A0A143PWI3"/>
<feature type="domain" description="HTH asnC-type" evidence="4">
    <location>
        <begin position="8"/>
        <end position="69"/>
    </location>
</feature>
<dbReference type="Gene3D" id="3.30.70.920">
    <property type="match status" value="1"/>
</dbReference>
<dbReference type="GO" id="GO:0005829">
    <property type="term" value="C:cytosol"/>
    <property type="evidence" value="ECO:0007669"/>
    <property type="project" value="TreeGrafter"/>
</dbReference>
<evidence type="ECO:0000256" key="2">
    <source>
        <dbReference type="ARBA" id="ARBA00023125"/>
    </source>
</evidence>
<dbReference type="InterPro" id="IPR036388">
    <property type="entry name" value="WH-like_DNA-bd_sf"/>
</dbReference>